<accession>A0A2C6KW40</accession>
<protein>
    <submittedName>
        <fullName evidence="3">Polycystin cation channel protein</fullName>
    </submittedName>
</protein>
<dbReference type="VEuPathDB" id="ToxoDB:CSUI_005967"/>
<comment type="caution">
    <text evidence="3">The sequence shown here is derived from an EMBL/GenBank/DDBJ whole genome shotgun (WGS) entry which is preliminary data.</text>
</comment>
<evidence type="ECO:0000313" key="4">
    <source>
        <dbReference type="Proteomes" id="UP000221165"/>
    </source>
</evidence>
<dbReference type="Proteomes" id="UP000221165">
    <property type="component" value="Unassembled WGS sequence"/>
</dbReference>
<keyword evidence="4" id="KW-1185">Reference proteome</keyword>
<dbReference type="OrthoDB" id="330982at2759"/>
<feature type="transmembrane region" description="Helical" evidence="2">
    <location>
        <begin position="146"/>
        <end position="166"/>
    </location>
</feature>
<organism evidence="3 4">
    <name type="scientific">Cystoisospora suis</name>
    <dbReference type="NCBI Taxonomy" id="483139"/>
    <lineage>
        <taxon>Eukaryota</taxon>
        <taxon>Sar</taxon>
        <taxon>Alveolata</taxon>
        <taxon>Apicomplexa</taxon>
        <taxon>Conoidasida</taxon>
        <taxon>Coccidia</taxon>
        <taxon>Eucoccidiorida</taxon>
        <taxon>Eimeriorina</taxon>
        <taxon>Sarcocystidae</taxon>
        <taxon>Cystoisospora</taxon>
    </lineage>
</organism>
<dbReference type="AlphaFoldDB" id="A0A2C6KW40"/>
<reference evidence="3 4" key="1">
    <citation type="journal article" date="2017" name="Int. J. Parasitol.">
        <title>The genome of the protozoan parasite Cystoisospora suis and a reverse vaccinology approach to identify vaccine candidates.</title>
        <authorList>
            <person name="Palmieri N."/>
            <person name="Shrestha A."/>
            <person name="Ruttkowski B."/>
            <person name="Beck T."/>
            <person name="Vogl C."/>
            <person name="Tomley F."/>
            <person name="Blake D.P."/>
            <person name="Joachim A."/>
        </authorList>
    </citation>
    <scope>NUCLEOTIDE SEQUENCE [LARGE SCALE GENOMIC DNA]</scope>
    <source>
        <strain evidence="3 4">Wien I</strain>
    </source>
</reference>
<keyword evidence="2" id="KW-1133">Transmembrane helix</keyword>
<proteinExistence type="predicted"/>
<feature type="region of interest" description="Disordered" evidence="1">
    <location>
        <begin position="1"/>
        <end position="32"/>
    </location>
</feature>
<feature type="non-terminal residue" evidence="3">
    <location>
        <position position="483"/>
    </location>
</feature>
<feature type="region of interest" description="Disordered" evidence="1">
    <location>
        <begin position="65"/>
        <end position="95"/>
    </location>
</feature>
<evidence type="ECO:0000313" key="3">
    <source>
        <dbReference type="EMBL" id="PHJ20213.1"/>
    </source>
</evidence>
<feature type="compositionally biased region" description="Pro residues" evidence="1">
    <location>
        <begin position="17"/>
        <end position="27"/>
    </location>
</feature>
<dbReference type="GeneID" id="94429343"/>
<sequence>MRPMPAVLSAKAATKPKPLPISEPYQPPVIERPYIPPVTPQVVYDEAPKPRQVSEAVEEGIELPQRGGPLLLDPDKKKREKRHHEKEELQDPSKRDVGQVLRNQHILLRREVYRRRLFPVSFEYAAGHVSEAEIVLGDRPNLAEAVMYFLFLVSFILFIVANAEVYDVYTVNASLKAALNSPTVLSGIAYNALSVSTAEMALKGEVSTSAPSSFTKTLYPGSLVSLKQLRTKADVASWIRDGMTQFFPKIGSSHILCGPCMRFTVRRLEYKQVVENVLGYTSVWPFSNTLSPRSTSSQLQSTSPLYEALGKTASTTTTGGETARLSWKYVFYPKGSTSTYDGKGGYAMTICEKDREAAIKAISQNEPLSRYPPWFVPNGLISSRRTVSVVVDFLSISPYTYSTSYTAISFQFNSAGSMLPVNISTRTSLSSEGKQSAGFRYGTLGVSIFFLLVYLWFLYLKFREYSSFYHFVYEWWNLIATIL</sequence>
<keyword evidence="2" id="KW-0812">Transmembrane</keyword>
<feature type="compositionally biased region" description="Basic and acidic residues" evidence="1">
    <location>
        <begin position="85"/>
        <end position="95"/>
    </location>
</feature>
<gene>
    <name evidence="3" type="ORF">CSUI_005967</name>
</gene>
<evidence type="ECO:0000256" key="1">
    <source>
        <dbReference type="SAM" id="MobiDB-lite"/>
    </source>
</evidence>
<feature type="transmembrane region" description="Helical" evidence="2">
    <location>
        <begin position="439"/>
        <end position="460"/>
    </location>
</feature>
<dbReference type="EMBL" id="MIGC01002960">
    <property type="protein sequence ID" value="PHJ20213.1"/>
    <property type="molecule type" value="Genomic_DNA"/>
</dbReference>
<evidence type="ECO:0000256" key="2">
    <source>
        <dbReference type="SAM" id="Phobius"/>
    </source>
</evidence>
<keyword evidence="2" id="KW-0472">Membrane</keyword>
<dbReference type="RefSeq" id="XP_067921904.1">
    <property type="nucleotide sequence ID" value="XM_068066132.1"/>
</dbReference>
<name>A0A2C6KW40_9APIC</name>